<name>A0A1E4TG63_9ASCO</name>
<dbReference type="FunFam" id="3.30.450.60:FF:000006">
    <property type="entry name" value="AP-1 complex subunit mu-1 isoform 1"/>
    <property type="match status" value="1"/>
</dbReference>
<dbReference type="Gene3D" id="3.30.450.60">
    <property type="match status" value="1"/>
</dbReference>
<feature type="domain" description="MHD" evidence="8">
    <location>
        <begin position="168"/>
        <end position="427"/>
    </location>
</feature>
<dbReference type="Pfam" id="PF00928">
    <property type="entry name" value="Adap_comp_sub"/>
    <property type="match status" value="1"/>
</dbReference>
<reference evidence="10" key="1">
    <citation type="submission" date="2016-02" db="EMBL/GenBank/DDBJ databases">
        <title>Comparative genomics of biotechnologically important yeasts.</title>
        <authorList>
            <consortium name="DOE Joint Genome Institute"/>
            <person name="Riley R."/>
            <person name="Haridas S."/>
            <person name="Wolfe K.H."/>
            <person name="Lopes M.R."/>
            <person name="Hittinger C.T."/>
            <person name="Goker M."/>
            <person name="Salamov A."/>
            <person name="Wisecaver J."/>
            <person name="Long T.M."/>
            <person name="Aerts A.L."/>
            <person name="Barry K."/>
            <person name="Choi C."/>
            <person name="Clum A."/>
            <person name="Coughlan A.Y."/>
            <person name="Deshpande S."/>
            <person name="Douglass A.P."/>
            <person name="Hanson S.J."/>
            <person name="Klenk H.-P."/>
            <person name="Labutti K."/>
            <person name="Lapidus A."/>
            <person name="Lindquist E."/>
            <person name="Lipzen A."/>
            <person name="Meier-Kolthoff J.P."/>
            <person name="Ohm R.A."/>
            <person name="Otillar R.P."/>
            <person name="Pangilinan J."/>
            <person name="Peng Y."/>
            <person name="Rokas A."/>
            <person name="Rosa C.A."/>
            <person name="Scheuner C."/>
            <person name="Sibirny A.A."/>
            <person name="Slot J.C."/>
            <person name="Stielow J.B."/>
            <person name="Sun H."/>
            <person name="Kurtzman C.P."/>
            <person name="Blackwell M."/>
            <person name="Jeffries T.W."/>
            <person name="Grigoriev I.V."/>
        </authorList>
    </citation>
    <scope>NUCLEOTIDE SEQUENCE [LARGE SCALE GENOMIC DNA]</scope>
    <source>
        <strain evidence="10">NRRL Y-17796</strain>
    </source>
</reference>
<gene>
    <name evidence="9" type="ORF">CANCADRAFT_110094</name>
</gene>
<evidence type="ECO:0000256" key="4">
    <source>
        <dbReference type="ARBA" id="ARBA00022927"/>
    </source>
</evidence>
<keyword evidence="5" id="KW-0472">Membrane</keyword>
<dbReference type="InterPro" id="IPR036168">
    <property type="entry name" value="AP2_Mu_C_sf"/>
</dbReference>
<evidence type="ECO:0000256" key="5">
    <source>
        <dbReference type="ARBA" id="ARBA00023136"/>
    </source>
</evidence>
<evidence type="ECO:0000256" key="1">
    <source>
        <dbReference type="ARBA" id="ARBA00004640"/>
    </source>
</evidence>
<dbReference type="GO" id="GO:0030131">
    <property type="term" value="C:clathrin adaptor complex"/>
    <property type="evidence" value="ECO:0007669"/>
    <property type="project" value="UniProtKB-UniRule"/>
</dbReference>
<dbReference type="AlphaFoldDB" id="A0A1E4TG63"/>
<protein>
    <recommendedName>
        <fullName evidence="8">MHD domain-containing protein</fullName>
    </recommendedName>
</protein>
<dbReference type="PIRSF" id="PIRSF005992">
    <property type="entry name" value="Clathrin_mu"/>
    <property type="match status" value="1"/>
</dbReference>
<proteinExistence type="inferred from homology"/>
<organism evidence="9 10">
    <name type="scientific">Tortispora caseinolytica NRRL Y-17796</name>
    <dbReference type="NCBI Taxonomy" id="767744"/>
    <lineage>
        <taxon>Eukaryota</taxon>
        <taxon>Fungi</taxon>
        <taxon>Dikarya</taxon>
        <taxon>Ascomycota</taxon>
        <taxon>Saccharomycotina</taxon>
        <taxon>Trigonopsidomycetes</taxon>
        <taxon>Trigonopsidales</taxon>
        <taxon>Trigonopsidaceae</taxon>
        <taxon>Tortispora</taxon>
    </lineage>
</organism>
<dbReference type="InterPro" id="IPR011012">
    <property type="entry name" value="Longin-like_dom_sf"/>
</dbReference>
<dbReference type="InterPro" id="IPR018240">
    <property type="entry name" value="Clathrin_mu_CS"/>
</dbReference>
<evidence type="ECO:0000256" key="2">
    <source>
        <dbReference type="ARBA" id="ARBA00005324"/>
    </source>
</evidence>
<dbReference type="OrthoDB" id="10259133at2759"/>
<comment type="subcellular location">
    <subcellularLocation>
        <location evidence="1">Cytoplasmic vesicle</location>
        <location evidence="1">Clathrin-coated vesicle membrane</location>
    </subcellularLocation>
</comment>
<dbReference type="Gene3D" id="2.60.40.1170">
    <property type="entry name" value="Mu homology domain, subdomain B"/>
    <property type="match status" value="2"/>
</dbReference>
<dbReference type="EMBL" id="KV453842">
    <property type="protein sequence ID" value="ODV90736.1"/>
    <property type="molecule type" value="Genomic_DNA"/>
</dbReference>
<dbReference type="PROSITE" id="PS51072">
    <property type="entry name" value="MHD"/>
    <property type="match status" value="1"/>
</dbReference>
<dbReference type="GO" id="GO:0030665">
    <property type="term" value="C:clathrin-coated vesicle membrane"/>
    <property type="evidence" value="ECO:0007669"/>
    <property type="project" value="UniProtKB-SubCell"/>
</dbReference>
<evidence type="ECO:0000256" key="6">
    <source>
        <dbReference type="ARBA" id="ARBA00023329"/>
    </source>
</evidence>
<evidence type="ECO:0000256" key="7">
    <source>
        <dbReference type="PIRNR" id="PIRNR005992"/>
    </source>
</evidence>
<accession>A0A1E4TG63</accession>
<dbReference type="GO" id="GO:0006886">
    <property type="term" value="P:intracellular protein transport"/>
    <property type="evidence" value="ECO:0007669"/>
    <property type="project" value="UniProtKB-UniRule"/>
</dbReference>
<dbReference type="PROSITE" id="PS00990">
    <property type="entry name" value="CLAT_ADAPTOR_M_1"/>
    <property type="match status" value="1"/>
</dbReference>
<dbReference type="CDD" id="cd09250">
    <property type="entry name" value="AP-1_Mu1_Cterm"/>
    <property type="match status" value="1"/>
</dbReference>
<dbReference type="PANTHER" id="PTHR10529">
    <property type="entry name" value="AP COMPLEX SUBUNIT MU"/>
    <property type="match status" value="1"/>
</dbReference>
<dbReference type="PROSITE" id="PS00991">
    <property type="entry name" value="CLAT_ADAPTOR_M_2"/>
    <property type="match status" value="1"/>
</dbReference>
<dbReference type="SUPFAM" id="SSF64356">
    <property type="entry name" value="SNARE-like"/>
    <property type="match status" value="1"/>
</dbReference>
<dbReference type="InterPro" id="IPR022775">
    <property type="entry name" value="AP_mu_sigma_su"/>
</dbReference>
<dbReference type="InterPro" id="IPR028565">
    <property type="entry name" value="MHD"/>
</dbReference>
<dbReference type="InterPro" id="IPR001392">
    <property type="entry name" value="Clathrin_mu"/>
</dbReference>
<dbReference type="Proteomes" id="UP000095023">
    <property type="component" value="Unassembled WGS sequence"/>
</dbReference>
<dbReference type="Pfam" id="PF01217">
    <property type="entry name" value="Clat_adaptor_s"/>
    <property type="match status" value="1"/>
</dbReference>
<dbReference type="GO" id="GO:0016192">
    <property type="term" value="P:vesicle-mediated transport"/>
    <property type="evidence" value="ECO:0007669"/>
    <property type="project" value="InterPro"/>
</dbReference>
<dbReference type="CDD" id="cd14835">
    <property type="entry name" value="AP1_Mu_N"/>
    <property type="match status" value="1"/>
</dbReference>
<dbReference type="SUPFAM" id="SSF49447">
    <property type="entry name" value="Second domain of Mu2 adaptin subunit (ap50) of ap2 adaptor"/>
    <property type="match status" value="1"/>
</dbReference>
<dbReference type="InterPro" id="IPR050431">
    <property type="entry name" value="Adaptor_comp_med_subunit"/>
</dbReference>
<dbReference type="PRINTS" id="PR00314">
    <property type="entry name" value="CLATHRINADPT"/>
</dbReference>
<keyword evidence="4 7" id="KW-0653">Protein transport</keyword>
<evidence type="ECO:0000256" key="3">
    <source>
        <dbReference type="ARBA" id="ARBA00022448"/>
    </source>
</evidence>
<keyword evidence="10" id="KW-1185">Reference proteome</keyword>
<comment type="similarity">
    <text evidence="2 7">Belongs to the adaptor complexes medium subunit family.</text>
</comment>
<keyword evidence="3 7" id="KW-0813">Transport</keyword>
<evidence type="ECO:0000313" key="10">
    <source>
        <dbReference type="Proteomes" id="UP000095023"/>
    </source>
</evidence>
<keyword evidence="6" id="KW-0968">Cytoplasmic vesicle</keyword>
<evidence type="ECO:0000259" key="8">
    <source>
        <dbReference type="PROSITE" id="PS51072"/>
    </source>
</evidence>
<evidence type="ECO:0000313" key="9">
    <source>
        <dbReference type="EMBL" id="ODV90736.1"/>
    </source>
</evidence>
<sequence>MASSIHFLDLKGKPLLARNYRGDIPPSAIEKFPQLLLDAEDESSVVPPCITHDNINYLYISHNNLYVVALTRHNSNAAEILLYLHKLVEVLTDYFKSLEEESIRDNFVLIYELLDEMMDYGYPQTTETKILQEYITQESRKLQDSQGRPPIAVTNAVSWRSEGIRYRKNEVFLDVVESVNLTVSSSGRVIRSDILGAVKMKCYLSGMPELRLGLNDKIMFDATGRNPRGKSVELEDVRFHQCVRLSRFENDRTISFIPPDGEFELMSYRISSSPAKPPIWVECQVIMHPGSRVEYSVKAMSRFKRRSTANNVEIMIPVPDDADSPRFRTTVGSVVYAPGKAALLWKIKQFGGGKEFAMRAELGLPSVKEQDSDNKAKRPIQVKFEIPYYTTSGIQVRYLKIIEPKLQYPSLPWVRYITVSGDDYTIRMP</sequence>